<dbReference type="EMBL" id="FP929137">
    <property type="protein sequence ID" value="CBY00095.1"/>
    <property type="molecule type" value="Genomic_DNA"/>
</dbReference>
<dbReference type="Proteomes" id="UP000002668">
    <property type="component" value="Genome"/>
</dbReference>
<organism evidence="2">
    <name type="scientific">Leptosphaeria maculans (strain JN3 / isolate v23.1.3 / race Av1-4-5-6-7-8)</name>
    <name type="common">Blackleg fungus</name>
    <name type="synonym">Phoma lingam</name>
    <dbReference type="NCBI Taxonomy" id="985895"/>
    <lineage>
        <taxon>Eukaryota</taxon>
        <taxon>Fungi</taxon>
        <taxon>Dikarya</taxon>
        <taxon>Ascomycota</taxon>
        <taxon>Pezizomycotina</taxon>
        <taxon>Dothideomycetes</taxon>
        <taxon>Pleosporomycetidae</taxon>
        <taxon>Pleosporales</taxon>
        <taxon>Pleosporineae</taxon>
        <taxon>Leptosphaeriaceae</taxon>
        <taxon>Plenodomus</taxon>
        <taxon>Plenodomus lingam/Leptosphaeria maculans species complex</taxon>
    </lineage>
</organism>
<dbReference type="HOGENOM" id="CLU_2886251_0_0_1"/>
<evidence type="ECO:0000313" key="1">
    <source>
        <dbReference type="EMBL" id="CBY00095.1"/>
    </source>
</evidence>
<sequence length="63" mass="6922">MPRNIHPVISFPRALYPILLYPSPSCPRILPLSTFVLLLLCKSVCASWGVRRVFSAAARLGVG</sequence>
<dbReference type="AlphaFoldDB" id="E5A900"/>
<dbReference type="InParanoid" id="E5A900"/>
<evidence type="ECO:0000313" key="2">
    <source>
        <dbReference type="Proteomes" id="UP000002668"/>
    </source>
</evidence>
<name>E5A900_LEPMJ</name>
<dbReference type="VEuPathDB" id="FungiDB:LEMA_uP076840.1"/>
<keyword evidence="2" id="KW-1185">Reference proteome</keyword>
<accession>E5A900</accession>
<reference evidence="2" key="1">
    <citation type="journal article" date="2011" name="Nat. Commun.">
        <title>Effector diversification within compartments of the Leptosphaeria maculans genome affected by Repeat-Induced Point mutations.</title>
        <authorList>
            <person name="Rouxel T."/>
            <person name="Grandaubert J."/>
            <person name="Hane J.K."/>
            <person name="Hoede C."/>
            <person name="van de Wouw A.P."/>
            <person name="Couloux A."/>
            <person name="Dominguez V."/>
            <person name="Anthouard V."/>
            <person name="Bally P."/>
            <person name="Bourras S."/>
            <person name="Cozijnsen A.J."/>
            <person name="Ciuffetti L.M."/>
            <person name="Degrave A."/>
            <person name="Dilmaghani A."/>
            <person name="Duret L."/>
            <person name="Fudal I."/>
            <person name="Goodwin S.B."/>
            <person name="Gout L."/>
            <person name="Glaser N."/>
            <person name="Linglin J."/>
            <person name="Kema G.H.J."/>
            <person name="Lapalu N."/>
            <person name="Lawrence C.B."/>
            <person name="May K."/>
            <person name="Meyer M."/>
            <person name="Ollivier B."/>
            <person name="Poulain J."/>
            <person name="Schoch C.L."/>
            <person name="Simon A."/>
            <person name="Spatafora J.W."/>
            <person name="Stachowiak A."/>
            <person name="Turgeon B.G."/>
            <person name="Tyler B.M."/>
            <person name="Vincent D."/>
            <person name="Weissenbach J."/>
            <person name="Amselem J."/>
            <person name="Quesneville H."/>
            <person name="Oliver R.P."/>
            <person name="Wincker P."/>
            <person name="Balesdent M.-H."/>
            <person name="Howlett B.J."/>
        </authorList>
    </citation>
    <scope>NUCLEOTIDE SEQUENCE [LARGE SCALE GENOMIC DNA]</scope>
    <source>
        <strain evidence="2">JN3 / isolate v23.1.3 / race Av1-4-5-6-7-8</strain>
    </source>
</reference>
<protein>
    <submittedName>
        <fullName evidence="1">Predicted protein</fullName>
    </submittedName>
</protein>
<proteinExistence type="predicted"/>
<gene>
    <name evidence="1" type="ORF">LEMA_uP076840.1</name>
</gene>